<evidence type="ECO:0000256" key="3">
    <source>
        <dbReference type="ARBA" id="ARBA00022737"/>
    </source>
</evidence>
<dbReference type="InterPro" id="IPR003444">
    <property type="entry name" value="MraZ"/>
</dbReference>
<feature type="domain" description="SpoVT-AbrB" evidence="8">
    <location>
        <begin position="5"/>
        <end position="47"/>
    </location>
</feature>
<dbReference type="GO" id="GO:0009295">
    <property type="term" value="C:nucleoid"/>
    <property type="evidence" value="ECO:0007669"/>
    <property type="project" value="UniProtKB-SubCell"/>
</dbReference>
<dbReference type="Proteomes" id="UP000461880">
    <property type="component" value="Unassembled WGS sequence"/>
</dbReference>
<keyword evidence="4 7" id="KW-0805">Transcription regulation</keyword>
<dbReference type="SUPFAM" id="SSF89447">
    <property type="entry name" value="AbrB/MazE/MraZ-like"/>
    <property type="match status" value="1"/>
</dbReference>
<evidence type="ECO:0000256" key="2">
    <source>
        <dbReference type="ARBA" id="ARBA00022490"/>
    </source>
</evidence>
<dbReference type="PANTHER" id="PTHR34701">
    <property type="entry name" value="TRANSCRIPTIONAL REGULATOR MRAZ"/>
    <property type="match status" value="1"/>
</dbReference>
<dbReference type="InterPro" id="IPR035644">
    <property type="entry name" value="MraZ_C"/>
</dbReference>
<dbReference type="Pfam" id="PF02381">
    <property type="entry name" value="MraZ"/>
    <property type="match status" value="2"/>
</dbReference>
<evidence type="ECO:0000259" key="8">
    <source>
        <dbReference type="PROSITE" id="PS51740"/>
    </source>
</evidence>
<keyword evidence="6 7" id="KW-0804">Transcription</keyword>
<keyword evidence="10" id="KW-1185">Reference proteome</keyword>
<dbReference type="RefSeq" id="WP_154501930.1">
    <property type="nucleotide sequence ID" value="NZ_VUMN01000001.1"/>
</dbReference>
<proteinExistence type="inferred from homology"/>
<gene>
    <name evidence="7 9" type="primary">mraZ</name>
    <name evidence="9" type="ORF">FYJ51_00040</name>
</gene>
<evidence type="ECO:0000256" key="5">
    <source>
        <dbReference type="ARBA" id="ARBA00023125"/>
    </source>
</evidence>
<sequence length="143" mass="16285">MFIGEYQHSLDAKNRLIIPSRLREELGDTFVVTKGLDGCLTIYTGHEWDKVQKQLDGLPTTNRAARQYIRFMTSGAAECSCDSQGRIQLPQNLVTYAGINHSCVIIGANDYVEIWSEERWQKYNADTAENFDDLAESLTEYLK</sequence>
<dbReference type="GO" id="GO:0000976">
    <property type="term" value="F:transcription cis-regulatory region binding"/>
    <property type="evidence" value="ECO:0007669"/>
    <property type="project" value="TreeGrafter"/>
</dbReference>
<keyword evidence="3" id="KW-0677">Repeat</keyword>
<dbReference type="GO" id="GO:2000143">
    <property type="term" value="P:negative regulation of DNA-templated transcription initiation"/>
    <property type="evidence" value="ECO:0007669"/>
    <property type="project" value="TreeGrafter"/>
</dbReference>
<organism evidence="9 10">
    <name type="scientific">Stecheria intestinalis</name>
    <dbReference type="NCBI Taxonomy" id="2606630"/>
    <lineage>
        <taxon>Bacteria</taxon>
        <taxon>Bacillati</taxon>
        <taxon>Bacillota</taxon>
        <taxon>Erysipelotrichia</taxon>
        <taxon>Erysipelotrichales</taxon>
        <taxon>Erysipelotrichaceae</taxon>
        <taxon>Stecheria</taxon>
    </lineage>
</organism>
<dbReference type="PROSITE" id="PS51740">
    <property type="entry name" value="SPOVT_ABRB"/>
    <property type="match status" value="2"/>
</dbReference>
<dbReference type="CDD" id="cd16320">
    <property type="entry name" value="MraZ_N"/>
    <property type="match status" value="1"/>
</dbReference>
<dbReference type="InterPro" id="IPR038619">
    <property type="entry name" value="MraZ_sf"/>
</dbReference>
<accession>A0A7X2NQ17</accession>
<comment type="similarity">
    <text evidence="7">Belongs to the MraZ family.</text>
</comment>
<dbReference type="InterPro" id="IPR035642">
    <property type="entry name" value="MraZ_N"/>
</dbReference>
<dbReference type="PANTHER" id="PTHR34701:SF1">
    <property type="entry name" value="TRANSCRIPTIONAL REGULATOR MRAZ"/>
    <property type="match status" value="1"/>
</dbReference>
<dbReference type="InterPro" id="IPR007159">
    <property type="entry name" value="SpoVT-AbrB_dom"/>
</dbReference>
<comment type="caution">
    <text evidence="9">The sequence shown here is derived from an EMBL/GenBank/DDBJ whole genome shotgun (WGS) entry which is preliminary data.</text>
</comment>
<feature type="domain" description="SpoVT-AbrB" evidence="8">
    <location>
        <begin position="76"/>
        <end position="119"/>
    </location>
</feature>
<dbReference type="HAMAP" id="MF_01008">
    <property type="entry name" value="MraZ"/>
    <property type="match status" value="1"/>
</dbReference>
<dbReference type="Gene3D" id="3.40.1550.20">
    <property type="entry name" value="Transcriptional regulator MraZ domain"/>
    <property type="match status" value="1"/>
</dbReference>
<reference evidence="9 10" key="1">
    <citation type="submission" date="2019-08" db="EMBL/GenBank/DDBJ databases">
        <title>In-depth cultivation of the pig gut microbiome towards novel bacterial diversity and tailored functional studies.</title>
        <authorList>
            <person name="Wylensek D."/>
            <person name="Hitch T.C.A."/>
            <person name="Clavel T."/>
        </authorList>
    </citation>
    <scope>NUCLEOTIDE SEQUENCE [LARGE SCALE GENOMIC DNA]</scope>
    <source>
        <strain evidence="9 10">Oil+RF-744-GAM-WT-6</strain>
    </source>
</reference>
<name>A0A7X2NQ17_9FIRM</name>
<evidence type="ECO:0000256" key="7">
    <source>
        <dbReference type="HAMAP-Rule" id="MF_01008"/>
    </source>
</evidence>
<evidence type="ECO:0000313" key="9">
    <source>
        <dbReference type="EMBL" id="MSS57300.1"/>
    </source>
</evidence>
<keyword evidence="5 7" id="KW-0238">DNA-binding</keyword>
<comment type="subcellular location">
    <subcellularLocation>
        <location evidence="7">Cytoplasm</location>
        <location evidence="7">Nucleoid</location>
    </subcellularLocation>
</comment>
<evidence type="ECO:0000313" key="10">
    <source>
        <dbReference type="Proteomes" id="UP000461880"/>
    </source>
</evidence>
<evidence type="ECO:0000256" key="6">
    <source>
        <dbReference type="ARBA" id="ARBA00023163"/>
    </source>
</evidence>
<dbReference type="NCBIfam" id="TIGR00242">
    <property type="entry name" value="division/cell wall cluster transcriptional repressor MraZ"/>
    <property type="match status" value="1"/>
</dbReference>
<dbReference type="GO" id="GO:0005737">
    <property type="term" value="C:cytoplasm"/>
    <property type="evidence" value="ECO:0007669"/>
    <property type="project" value="UniProtKB-UniRule"/>
</dbReference>
<comment type="subunit">
    <text evidence="7">Forms oligomers.</text>
</comment>
<dbReference type="InterPro" id="IPR037914">
    <property type="entry name" value="SpoVT-AbrB_sf"/>
</dbReference>
<dbReference type="AlphaFoldDB" id="A0A7X2NQ17"/>
<evidence type="ECO:0000256" key="4">
    <source>
        <dbReference type="ARBA" id="ARBA00023015"/>
    </source>
</evidence>
<dbReference type="CDD" id="cd16321">
    <property type="entry name" value="MraZ_C"/>
    <property type="match status" value="1"/>
</dbReference>
<dbReference type="GO" id="GO:0003700">
    <property type="term" value="F:DNA-binding transcription factor activity"/>
    <property type="evidence" value="ECO:0007669"/>
    <property type="project" value="UniProtKB-UniRule"/>
</dbReference>
<dbReference type="InterPro" id="IPR020603">
    <property type="entry name" value="MraZ_dom"/>
</dbReference>
<dbReference type="EMBL" id="VUMN01000001">
    <property type="protein sequence ID" value="MSS57300.1"/>
    <property type="molecule type" value="Genomic_DNA"/>
</dbReference>
<protein>
    <recommendedName>
        <fullName evidence="1 7">Transcriptional regulator MraZ</fullName>
    </recommendedName>
</protein>
<dbReference type="FunFam" id="3.40.1550.20:FF:000002">
    <property type="entry name" value="Transcriptional regulator MraZ"/>
    <property type="match status" value="1"/>
</dbReference>
<evidence type="ECO:0000256" key="1">
    <source>
        <dbReference type="ARBA" id="ARBA00013860"/>
    </source>
</evidence>
<keyword evidence="2 7" id="KW-0963">Cytoplasm</keyword>